<gene>
    <name evidence="2" type="ORF">KZJ38_04645</name>
</gene>
<dbReference type="Gene3D" id="3.30.2310.20">
    <property type="entry name" value="RelE-like"/>
    <property type="match status" value="1"/>
</dbReference>
<dbReference type="EMBL" id="CP080095">
    <property type="protein sequence ID" value="QYD69652.1"/>
    <property type="molecule type" value="Genomic_DNA"/>
</dbReference>
<dbReference type="Proteomes" id="UP000826462">
    <property type="component" value="Chromosome 1"/>
</dbReference>
<proteinExistence type="predicted"/>
<evidence type="ECO:0000256" key="1">
    <source>
        <dbReference type="ARBA" id="ARBA00022649"/>
    </source>
</evidence>
<keyword evidence="1" id="KW-1277">Toxin-antitoxin system</keyword>
<accession>A0ABX8UMU1</accession>
<name>A0ABX8UMU1_9BURK</name>
<dbReference type="RefSeq" id="WP_219798991.1">
    <property type="nucleotide sequence ID" value="NZ_CP080095.1"/>
</dbReference>
<reference evidence="2 3" key="1">
    <citation type="submission" date="2021-07" db="EMBL/GenBank/DDBJ databases">
        <title>Paraburkholderia edwinii protects Aspergillus sp. from phenazines by acting as a toxin sponge.</title>
        <authorList>
            <person name="Dahlstrom K.M."/>
            <person name="Newman D.K."/>
        </authorList>
    </citation>
    <scope>NUCLEOTIDE SEQUENCE [LARGE SCALE GENOMIC DNA]</scope>
    <source>
        <strain evidence="2 3">Pe01</strain>
    </source>
</reference>
<keyword evidence="3" id="KW-1185">Reference proteome</keyword>
<dbReference type="InterPro" id="IPR007712">
    <property type="entry name" value="RelE/ParE_toxin"/>
</dbReference>
<dbReference type="Pfam" id="PF05016">
    <property type="entry name" value="ParE_toxin"/>
    <property type="match status" value="1"/>
</dbReference>
<sequence length="118" mass="13225">MTTSEVRFAPEALEHLAELERYLADVSSPRVAVDYVDGIVAYCESLRTFPHRGHRRDDIRPGLRLTNYRGRTAIAFLVEDEQPIIVGVFYGGRDIEAALTAADDESPPSFLMLHDSAF</sequence>
<evidence type="ECO:0000313" key="2">
    <source>
        <dbReference type="EMBL" id="QYD69652.1"/>
    </source>
</evidence>
<dbReference type="InterPro" id="IPR035093">
    <property type="entry name" value="RelE/ParE_toxin_dom_sf"/>
</dbReference>
<protein>
    <submittedName>
        <fullName evidence="2">Type II toxin-antitoxin system RelE/ParE family toxin</fullName>
    </submittedName>
</protein>
<evidence type="ECO:0000313" key="3">
    <source>
        <dbReference type="Proteomes" id="UP000826462"/>
    </source>
</evidence>
<organism evidence="2 3">
    <name type="scientific">Paraburkholderia edwinii</name>
    <dbReference type="NCBI Taxonomy" id="2861782"/>
    <lineage>
        <taxon>Bacteria</taxon>
        <taxon>Pseudomonadati</taxon>
        <taxon>Pseudomonadota</taxon>
        <taxon>Betaproteobacteria</taxon>
        <taxon>Burkholderiales</taxon>
        <taxon>Burkholderiaceae</taxon>
        <taxon>Paraburkholderia</taxon>
    </lineage>
</organism>